<protein>
    <recommendedName>
        <fullName evidence="4">Ferredoxin</fullName>
    </recommendedName>
</protein>
<evidence type="ECO:0008006" key="4">
    <source>
        <dbReference type="Google" id="ProtNLM"/>
    </source>
</evidence>
<name>A0A231GVH2_9NOCA</name>
<feature type="region of interest" description="Disordered" evidence="1">
    <location>
        <begin position="1"/>
        <end position="49"/>
    </location>
</feature>
<evidence type="ECO:0000313" key="3">
    <source>
        <dbReference type="Proteomes" id="UP000215506"/>
    </source>
</evidence>
<dbReference type="AlphaFoldDB" id="A0A231GVH2"/>
<sequence length="72" mass="7609">MTIHTASEPCGSAGSRPPRPYDEADLSSTAFWASSASERESTFAEPEPPECHRALIEEAVSACPTGALSVEE</sequence>
<accession>A0A231GVH2</accession>
<dbReference type="EMBL" id="NGAF01000029">
    <property type="protein sequence ID" value="OXR40630.1"/>
    <property type="molecule type" value="Genomic_DNA"/>
</dbReference>
<reference evidence="2 3" key="1">
    <citation type="submission" date="2017-07" db="EMBL/GenBank/DDBJ databases">
        <title>First draft Genome Sequence of Nocardia cerradoensis isolated from human infection.</title>
        <authorList>
            <person name="Carrasco G."/>
        </authorList>
    </citation>
    <scope>NUCLEOTIDE SEQUENCE [LARGE SCALE GENOMIC DNA]</scope>
    <source>
        <strain evidence="2 3">CNM20130759</strain>
    </source>
</reference>
<feature type="compositionally biased region" description="Polar residues" evidence="1">
    <location>
        <begin position="26"/>
        <end position="36"/>
    </location>
</feature>
<evidence type="ECO:0000313" key="2">
    <source>
        <dbReference type="EMBL" id="OXR40630.1"/>
    </source>
</evidence>
<keyword evidence="3" id="KW-1185">Reference proteome</keyword>
<proteinExistence type="predicted"/>
<organism evidence="2 3">
    <name type="scientific">Nocardia cerradoensis</name>
    <dbReference type="NCBI Taxonomy" id="85688"/>
    <lineage>
        <taxon>Bacteria</taxon>
        <taxon>Bacillati</taxon>
        <taxon>Actinomycetota</taxon>
        <taxon>Actinomycetes</taxon>
        <taxon>Mycobacteriales</taxon>
        <taxon>Nocardiaceae</taxon>
        <taxon>Nocardia</taxon>
    </lineage>
</organism>
<gene>
    <name evidence="2" type="ORF">B7C42_07315</name>
</gene>
<dbReference type="Proteomes" id="UP000215506">
    <property type="component" value="Unassembled WGS sequence"/>
</dbReference>
<dbReference type="RefSeq" id="WP_223273900.1">
    <property type="nucleotide sequence ID" value="NZ_NGAF01000029.1"/>
</dbReference>
<evidence type="ECO:0000256" key="1">
    <source>
        <dbReference type="SAM" id="MobiDB-lite"/>
    </source>
</evidence>
<comment type="caution">
    <text evidence="2">The sequence shown here is derived from an EMBL/GenBank/DDBJ whole genome shotgun (WGS) entry which is preliminary data.</text>
</comment>